<evidence type="ECO:0000256" key="2">
    <source>
        <dbReference type="ARBA" id="ARBA00022540"/>
    </source>
</evidence>
<evidence type="ECO:0000256" key="1">
    <source>
        <dbReference type="ARBA" id="ARBA00022490"/>
    </source>
</evidence>
<evidence type="ECO:0000256" key="4">
    <source>
        <dbReference type="HAMAP-Rule" id="MF_03004"/>
    </source>
</evidence>
<dbReference type="GO" id="GO:0001732">
    <property type="term" value="P:formation of cytoplasmic translation initiation complex"/>
    <property type="evidence" value="ECO:0007669"/>
    <property type="project" value="UniProtKB-UniRule"/>
</dbReference>
<dbReference type="PROSITE" id="PS50250">
    <property type="entry name" value="PCI"/>
    <property type="match status" value="1"/>
</dbReference>
<dbReference type="GO" id="GO:0071540">
    <property type="term" value="C:eukaryotic translation initiation factor 3 complex, eIF3e"/>
    <property type="evidence" value="ECO:0007669"/>
    <property type="project" value="UniProtKB-UniRule"/>
</dbReference>
<reference evidence="8" key="1">
    <citation type="journal article" date="2018" name="Nat. Microbiol.">
        <title>Leveraging single-cell genomics to expand the fungal tree of life.</title>
        <authorList>
            <person name="Ahrendt S.R."/>
            <person name="Quandt C.A."/>
            <person name="Ciobanu D."/>
            <person name="Clum A."/>
            <person name="Salamov A."/>
            <person name="Andreopoulos B."/>
            <person name="Cheng J.F."/>
            <person name="Woyke T."/>
            <person name="Pelin A."/>
            <person name="Henrissat B."/>
            <person name="Reynolds N.K."/>
            <person name="Benny G.L."/>
            <person name="Smith M.E."/>
            <person name="James T.Y."/>
            <person name="Grigoriev I.V."/>
        </authorList>
    </citation>
    <scope>NUCLEOTIDE SEQUENCE [LARGE SCALE GENOMIC DNA]</scope>
    <source>
        <strain evidence="8">ATCC 52028</strain>
    </source>
</reference>
<proteinExistence type="inferred from homology"/>
<dbReference type="HAMAP" id="MF_03004">
    <property type="entry name" value="eIF3e"/>
    <property type="match status" value="1"/>
</dbReference>
<dbReference type="CDD" id="cd21378">
    <property type="entry name" value="eIF3E"/>
    <property type="match status" value="1"/>
</dbReference>
<keyword evidence="2 4" id="KW-0396">Initiation factor</keyword>
<feature type="domain" description="PCI" evidence="6">
    <location>
        <begin position="223"/>
        <end position="396"/>
    </location>
</feature>
<dbReference type="SMART" id="SM01186">
    <property type="entry name" value="eIF3_N"/>
    <property type="match status" value="1"/>
</dbReference>
<dbReference type="Proteomes" id="UP000274922">
    <property type="component" value="Unassembled WGS sequence"/>
</dbReference>
<dbReference type="SUPFAM" id="SSF46785">
    <property type="entry name" value="Winged helix' DNA-binding domain"/>
    <property type="match status" value="1"/>
</dbReference>
<gene>
    <name evidence="4" type="primary">INT6</name>
    <name evidence="7" type="ORF">CXG81DRAFT_29732</name>
</gene>
<comment type="subunit">
    <text evidence="4 5">Component of the eukaryotic translation initiation factor 3 (eIF-3) complex.</text>
</comment>
<dbReference type="PANTHER" id="PTHR10317">
    <property type="entry name" value="EUKARYOTIC TRANSLATION INITIATION FACTOR 3 SUBUNIT E"/>
    <property type="match status" value="1"/>
</dbReference>
<dbReference type="GO" id="GO:0003743">
    <property type="term" value="F:translation initiation factor activity"/>
    <property type="evidence" value="ECO:0007669"/>
    <property type="project" value="UniProtKB-UniRule"/>
</dbReference>
<evidence type="ECO:0000313" key="7">
    <source>
        <dbReference type="EMBL" id="RKP01517.1"/>
    </source>
</evidence>
<dbReference type="InterPro" id="IPR019010">
    <property type="entry name" value="eIF3e_N"/>
</dbReference>
<dbReference type="Pfam" id="PF09440">
    <property type="entry name" value="eIF3_N"/>
    <property type="match status" value="1"/>
</dbReference>
<dbReference type="GO" id="GO:0033290">
    <property type="term" value="C:eukaryotic 48S preinitiation complex"/>
    <property type="evidence" value="ECO:0007669"/>
    <property type="project" value="UniProtKB-UniRule"/>
</dbReference>
<evidence type="ECO:0000259" key="6">
    <source>
        <dbReference type="PROSITE" id="PS50250"/>
    </source>
</evidence>
<dbReference type="InterPro" id="IPR036390">
    <property type="entry name" value="WH_DNA-bd_sf"/>
</dbReference>
<dbReference type="Pfam" id="PF01399">
    <property type="entry name" value="PCI"/>
    <property type="match status" value="1"/>
</dbReference>
<comment type="similarity">
    <text evidence="4 5">Belongs to the eIF-3 subunit E family.</text>
</comment>
<comment type="function">
    <text evidence="4">Component of the eukaryotic translation initiation factor 3 (eIF-3) complex, which is involved in protein synthesis of a specialized repertoire of mRNAs and, together with other initiation factors, stimulates binding of mRNA and methionyl-tRNAi to the 40S ribosome. The eIF-3 complex specifically targets and initiates translation of a subset of mRNAs involved in cell proliferation.</text>
</comment>
<protein>
    <recommendedName>
        <fullName evidence="4 5">Eukaryotic translation initiation factor 3 subunit E</fullName>
        <shortName evidence="4">eIF3e</shortName>
    </recommendedName>
</protein>
<accession>A0A4P9X8A6</accession>
<organism evidence="7 8">
    <name type="scientific">Caulochytrium protostelioides</name>
    <dbReference type="NCBI Taxonomy" id="1555241"/>
    <lineage>
        <taxon>Eukaryota</taxon>
        <taxon>Fungi</taxon>
        <taxon>Fungi incertae sedis</taxon>
        <taxon>Chytridiomycota</taxon>
        <taxon>Chytridiomycota incertae sedis</taxon>
        <taxon>Chytridiomycetes</taxon>
        <taxon>Caulochytriales</taxon>
        <taxon>Caulochytriaceae</taxon>
        <taxon>Caulochytrium</taxon>
    </lineage>
</organism>
<keyword evidence="8" id="KW-1185">Reference proteome</keyword>
<dbReference type="STRING" id="1555241.A0A4P9X8A6"/>
<dbReference type="InterPro" id="IPR000717">
    <property type="entry name" value="PCI_dom"/>
</dbReference>
<name>A0A4P9X8A6_9FUNG</name>
<dbReference type="InterPro" id="IPR016650">
    <property type="entry name" value="eIF3e"/>
</dbReference>
<dbReference type="PIRSF" id="PIRSF016255">
    <property type="entry name" value="eIF3e_su6"/>
    <property type="match status" value="1"/>
</dbReference>
<comment type="subcellular location">
    <subcellularLocation>
        <location evidence="4 5">Cytoplasm</location>
    </subcellularLocation>
</comment>
<evidence type="ECO:0000256" key="5">
    <source>
        <dbReference type="PIRNR" id="PIRNR016255"/>
    </source>
</evidence>
<keyword evidence="1 4" id="KW-0963">Cytoplasm</keyword>
<evidence type="ECO:0000313" key="8">
    <source>
        <dbReference type="Proteomes" id="UP000274922"/>
    </source>
</evidence>
<dbReference type="EMBL" id="ML014169">
    <property type="protein sequence ID" value="RKP01517.1"/>
    <property type="molecule type" value="Genomic_DNA"/>
</dbReference>
<dbReference type="AlphaFoldDB" id="A0A4P9X8A6"/>
<keyword evidence="3 4" id="KW-0648">Protein biosynthesis</keyword>
<evidence type="ECO:0000256" key="3">
    <source>
        <dbReference type="ARBA" id="ARBA00022917"/>
    </source>
</evidence>
<dbReference type="GO" id="GO:0016282">
    <property type="term" value="C:eukaryotic 43S preinitiation complex"/>
    <property type="evidence" value="ECO:0007669"/>
    <property type="project" value="UniProtKB-UniRule"/>
</dbReference>
<dbReference type="OrthoDB" id="417252at2759"/>
<sequence length="430" mass="49754">MAVDKAQYDLTLEMAKHLDPHLILPLLDHLQENEMYPVKDILKAKLAIVEQTDMAGHHNEIWQELNETENDVPGHSERTQKALETFDLYERENQPLFEMIKDPNVASQLKSDKQFNIQLLTEEHGFKVEMLDKFYEGALFQYAIGQYASASDMLYHLLILSTDAEKIASAMWGKLASDILNQDWPTALEQINSLKEFIDQREYGSPVEQLQQRTWLVTWALFVFFNHDNGREKLLELFLQPTYLNVIQTAVPWMLRYITISAVIQKKQRGVLKELIRLIRNEVHVYRDPVVDFVEALFVDYDFETAQTKLAQCGDLIASDFFVQDLYELFLENARLLMFENYCRIHQVLDITELSERLNMAPDAGEKWIVNLIRDARMDAKIDAATNTVVIRTQCPTIHAQIMDKTHWGEAAMGPCFRPQSSAAPVTQAR</sequence>